<dbReference type="InterPro" id="IPR002821">
    <property type="entry name" value="Hydantoinase_A"/>
</dbReference>
<accession>A0A1H1JIL1</accession>
<evidence type="ECO:0000259" key="2">
    <source>
        <dbReference type="Pfam" id="PF05378"/>
    </source>
</evidence>
<protein>
    <submittedName>
        <fullName evidence="4">N-methylhydantoinase A</fullName>
    </submittedName>
</protein>
<dbReference type="Pfam" id="PF05378">
    <property type="entry name" value="Hydant_A_N"/>
    <property type="match status" value="1"/>
</dbReference>
<dbReference type="RefSeq" id="WP_074771683.1">
    <property type="nucleotide sequence ID" value="NZ_FNKP01000003.1"/>
</dbReference>
<dbReference type="Proteomes" id="UP000183487">
    <property type="component" value="Unassembled WGS sequence"/>
</dbReference>
<dbReference type="Pfam" id="PF19278">
    <property type="entry name" value="Hydant_A_C"/>
    <property type="match status" value="1"/>
</dbReference>
<gene>
    <name evidence="4" type="ORF">SAMN05443245_6506</name>
</gene>
<reference evidence="5" key="1">
    <citation type="submission" date="2016-10" db="EMBL/GenBank/DDBJ databases">
        <authorList>
            <person name="Varghese N."/>
        </authorList>
    </citation>
    <scope>NUCLEOTIDE SEQUENCE [LARGE SCALE GENOMIC DNA]</scope>
    <source>
        <strain evidence="5">GAS106B</strain>
    </source>
</reference>
<evidence type="ECO:0000313" key="5">
    <source>
        <dbReference type="Proteomes" id="UP000183487"/>
    </source>
</evidence>
<dbReference type="OrthoDB" id="9768323at2"/>
<dbReference type="GO" id="GO:0017168">
    <property type="term" value="F:5-oxoprolinase (ATP-hydrolyzing) activity"/>
    <property type="evidence" value="ECO:0007669"/>
    <property type="project" value="TreeGrafter"/>
</dbReference>
<dbReference type="InterPro" id="IPR043129">
    <property type="entry name" value="ATPase_NBD"/>
</dbReference>
<name>A0A1H1JIL1_9BURK</name>
<dbReference type="SUPFAM" id="SSF53067">
    <property type="entry name" value="Actin-like ATPase domain"/>
    <property type="match status" value="1"/>
</dbReference>
<proteinExistence type="predicted"/>
<feature type="domain" description="Hydantoinase A/oxoprolinase" evidence="1">
    <location>
        <begin position="203"/>
        <end position="489"/>
    </location>
</feature>
<dbReference type="AlphaFoldDB" id="A0A1H1JIL1"/>
<feature type="domain" description="Hydantoinase/oxoprolinase N-terminal" evidence="2">
    <location>
        <begin position="4"/>
        <end position="182"/>
    </location>
</feature>
<sequence>MGLRIGVDIGGSFADFAVLDDATGELKTLKVFSRPDSPGSEVLRGMEQLRERDGIAPADVTYFTHGTTVGVNAVVQRKGLRLGLITTRHFEDVLDLARLKGPDMYNLLSKRPAPLVPRERVFGVTGRLAADGSVETPIDEASVLDALTRLRQAGCEGVVVALLHAYRNPAHEHAVKAIIEREIPGFFVSCSSDVWPIIREYERTSTAVIGGYVQPKVSHYLSSLQRALVETGITADMKVTKSNGGVMSAEAGKTNCVQMILSGTASGVIGAAYVARQSGIDHCMSLDIGGTTADVALIVDGEPQYASGEYLGDFQIHIPSVSVSSIGDGGGSIAWVDDFGVLKVGPESAGSNPGPACYGRGGSRATITDAFVVLGVIGNASLGYNSVSVDHDAAHRAVGVLAHRLGIDVYAAAEAVVGVAVSGMYAGVSRIVSRFGIDPRAFALLPFGGAGPMLACYFARALGMESIVVPTAPGVLSALGGLIADTRNDFVKTTYYDLDAGTLARLADDLHALDTAARAWLREQTGDDTRAELAVSADMRYKGQSFEIDTPLDAAWLPNRDLTALSEAFHREHERLYGHRDGRATVQVIALRLVIRAATPKPVPVPIAAGDGAPVSAGTIRVYMDGTFHDAALYRRADLKAGEQFDGPAVVAQDDCTTSVLPGFRGRVDRFGNLVFTLVH</sequence>
<dbReference type="Pfam" id="PF01968">
    <property type="entry name" value="Hydantoinase_A"/>
    <property type="match status" value="1"/>
</dbReference>
<keyword evidence="5" id="KW-1185">Reference proteome</keyword>
<dbReference type="EMBL" id="FNKP01000003">
    <property type="protein sequence ID" value="SDR49804.1"/>
    <property type="molecule type" value="Genomic_DNA"/>
</dbReference>
<dbReference type="PANTHER" id="PTHR11365">
    <property type="entry name" value="5-OXOPROLINASE RELATED"/>
    <property type="match status" value="1"/>
</dbReference>
<dbReference type="InterPro" id="IPR045079">
    <property type="entry name" value="Oxoprolinase-like"/>
</dbReference>
<organism evidence="4 5">
    <name type="scientific">Paraburkholderia fungorum</name>
    <dbReference type="NCBI Taxonomy" id="134537"/>
    <lineage>
        <taxon>Bacteria</taxon>
        <taxon>Pseudomonadati</taxon>
        <taxon>Pseudomonadota</taxon>
        <taxon>Betaproteobacteria</taxon>
        <taxon>Burkholderiales</taxon>
        <taxon>Burkholderiaceae</taxon>
        <taxon>Paraburkholderia</taxon>
    </lineage>
</organism>
<dbReference type="InterPro" id="IPR049517">
    <property type="entry name" value="ACX-like_C"/>
</dbReference>
<dbReference type="GO" id="GO:0006749">
    <property type="term" value="P:glutathione metabolic process"/>
    <property type="evidence" value="ECO:0007669"/>
    <property type="project" value="TreeGrafter"/>
</dbReference>
<evidence type="ECO:0000259" key="3">
    <source>
        <dbReference type="Pfam" id="PF19278"/>
    </source>
</evidence>
<evidence type="ECO:0000313" key="4">
    <source>
        <dbReference type="EMBL" id="SDR49804.1"/>
    </source>
</evidence>
<feature type="domain" description="Acetophenone carboxylase-like C-terminal" evidence="3">
    <location>
        <begin position="512"/>
        <end position="671"/>
    </location>
</feature>
<dbReference type="InterPro" id="IPR008040">
    <property type="entry name" value="Hydant_A_N"/>
</dbReference>
<dbReference type="PANTHER" id="PTHR11365:SF23">
    <property type="entry name" value="HYPOTHETICAL 5-OXOPROLINASE (EUROFUNG)-RELATED"/>
    <property type="match status" value="1"/>
</dbReference>
<evidence type="ECO:0000259" key="1">
    <source>
        <dbReference type="Pfam" id="PF01968"/>
    </source>
</evidence>
<dbReference type="GO" id="GO:0005829">
    <property type="term" value="C:cytosol"/>
    <property type="evidence" value="ECO:0007669"/>
    <property type="project" value="TreeGrafter"/>
</dbReference>